<accession>A0ACC2GZN9</accession>
<dbReference type="EMBL" id="CM055734">
    <property type="protein sequence ID" value="KAJ8009037.1"/>
    <property type="molecule type" value="Genomic_DNA"/>
</dbReference>
<evidence type="ECO:0000313" key="1">
    <source>
        <dbReference type="EMBL" id="KAJ8009037.1"/>
    </source>
</evidence>
<evidence type="ECO:0000313" key="2">
    <source>
        <dbReference type="Proteomes" id="UP001157502"/>
    </source>
</evidence>
<protein>
    <submittedName>
        <fullName evidence="1">Uncharacterized protein</fullName>
    </submittedName>
</protein>
<reference evidence="1" key="1">
    <citation type="submission" date="2021-05" db="EMBL/GenBank/DDBJ databases">
        <authorList>
            <person name="Pan Q."/>
            <person name="Jouanno E."/>
            <person name="Zahm M."/>
            <person name="Klopp C."/>
            <person name="Cabau C."/>
            <person name="Louis A."/>
            <person name="Berthelot C."/>
            <person name="Parey E."/>
            <person name="Roest Crollius H."/>
            <person name="Montfort J."/>
            <person name="Robinson-Rechavi M."/>
            <person name="Bouchez O."/>
            <person name="Lampietro C."/>
            <person name="Lopez Roques C."/>
            <person name="Donnadieu C."/>
            <person name="Postlethwait J."/>
            <person name="Bobe J."/>
            <person name="Dillon D."/>
            <person name="Chandos A."/>
            <person name="von Hippel F."/>
            <person name="Guiguen Y."/>
        </authorList>
    </citation>
    <scope>NUCLEOTIDE SEQUENCE</scope>
    <source>
        <strain evidence="1">YG-Jan2019</strain>
    </source>
</reference>
<comment type="caution">
    <text evidence="1">The sequence shown here is derived from an EMBL/GenBank/DDBJ whole genome shotgun (WGS) entry which is preliminary data.</text>
</comment>
<sequence>MNYHSRYTETYAENHPLLSISVPSCHGSERRPLQEERRAEQIDVRSAWKHTGQFRPHGACWLWCQQTTGGKFPQLSSAKRRPAQDRTDGNLQIDVISTACQATLLEQLLSARPAGHNRHHLAPPPPTPPPLSTPCTILTPPSCTNHRPPLERLLLLRSPTSPPSTQLHSASHRLSPSLTQPSMDKVQHTMRSAIRRASMVVDLPPHAKQNLQELFVNFSLILICLLLIYIIVLLM</sequence>
<dbReference type="Proteomes" id="UP001157502">
    <property type="component" value="Chromosome 7"/>
</dbReference>
<gene>
    <name evidence="1" type="ORF">DPEC_G00084680</name>
</gene>
<keyword evidence="2" id="KW-1185">Reference proteome</keyword>
<name>A0ACC2GZN9_DALPE</name>
<organism evidence="1 2">
    <name type="scientific">Dallia pectoralis</name>
    <name type="common">Alaska blackfish</name>
    <dbReference type="NCBI Taxonomy" id="75939"/>
    <lineage>
        <taxon>Eukaryota</taxon>
        <taxon>Metazoa</taxon>
        <taxon>Chordata</taxon>
        <taxon>Craniata</taxon>
        <taxon>Vertebrata</taxon>
        <taxon>Euteleostomi</taxon>
        <taxon>Actinopterygii</taxon>
        <taxon>Neopterygii</taxon>
        <taxon>Teleostei</taxon>
        <taxon>Protacanthopterygii</taxon>
        <taxon>Esociformes</taxon>
        <taxon>Umbridae</taxon>
        <taxon>Dallia</taxon>
    </lineage>
</organism>
<proteinExistence type="predicted"/>